<keyword evidence="3" id="KW-1185">Reference proteome</keyword>
<name>A0ABR9QH70_9BACI</name>
<organism evidence="2 3">
    <name type="scientific">Litchfieldia luteola</name>
    <dbReference type="NCBI Taxonomy" id="682179"/>
    <lineage>
        <taxon>Bacteria</taxon>
        <taxon>Bacillati</taxon>
        <taxon>Bacillota</taxon>
        <taxon>Bacilli</taxon>
        <taxon>Bacillales</taxon>
        <taxon>Bacillaceae</taxon>
        <taxon>Litchfieldia</taxon>
    </lineage>
</organism>
<keyword evidence="1" id="KW-0812">Transmembrane</keyword>
<gene>
    <name evidence="2" type="ORF">IMZ08_07180</name>
</gene>
<sequence>MGFSNLFIRIRQRFWYLPSLYGLIAAFLAVFSMEINTYIVNTEVLVTFLPAFLLTDINLAQTILSSISASLLTMTTITFSTILVVLTTYLSQFSPRTLQNFITDHSTQRVLGIFVGGFIYSILLLLLLRETDTTTTFIVPAIAIFISIVCLLVFVFFIHHVTGWIQVSNLIHTITLETIDKINKDLKDVKDVQEDPPWEDWESEEIKHIPPKHFSLNGSGYIQYIDIEGLVKQATKEDCIIRIEKEVNDYVDEDTPLLSLWFLSTHQVRGNYDKYFIIGSEQAAVNDIEFGLTKIVEIGLRALSPGINDPNTAINCIDNLGKILTKLGSKHLPKSYHNDDNRNLRVIYKKPDFSDYLYKCFFQIRQYGFSDISVLTAGIKALTLIAESNSKPIKELVWEFSEYIIEGIDKNILLSLDRRYINEQLEALAKATGHKSDYKAI</sequence>
<evidence type="ECO:0000313" key="2">
    <source>
        <dbReference type="EMBL" id="MBE4907835.1"/>
    </source>
</evidence>
<feature type="transmembrane region" description="Helical" evidence="1">
    <location>
        <begin position="38"/>
        <end position="59"/>
    </location>
</feature>
<dbReference type="RefSeq" id="WP_193535311.1">
    <property type="nucleotide sequence ID" value="NZ_JADCLJ010000018.1"/>
</dbReference>
<feature type="transmembrane region" description="Helical" evidence="1">
    <location>
        <begin position="71"/>
        <end position="90"/>
    </location>
</feature>
<keyword evidence="1" id="KW-0472">Membrane</keyword>
<proteinExistence type="predicted"/>
<evidence type="ECO:0000313" key="3">
    <source>
        <dbReference type="Proteomes" id="UP001516662"/>
    </source>
</evidence>
<dbReference type="Proteomes" id="UP001516662">
    <property type="component" value="Unassembled WGS sequence"/>
</dbReference>
<keyword evidence="1" id="KW-1133">Transmembrane helix</keyword>
<comment type="caution">
    <text evidence="2">The sequence shown here is derived from an EMBL/GenBank/DDBJ whole genome shotgun (WGS) entry which is preliminary data.</text>
</comment>
<dbReference type="Pfam" id="PF10011">
    <property type="entry name" value="DUF2254"/>
    <property type="match status" value="1"/>
</dbReference>
<protein>
    <submittedName>
        <fullName evidence="2">DUF2254 domain-containing protein</fullName>
    </submittedName>
</protein>
<feature type="transmembrane region" description="Helical" evidence="1">
    <location>
        <begin position="14"/>
        <end position="32"/>
    </location>
</feature>
<dbReference type="EMBL" id="JADCLJ010000018">
    <property type="protein sequence ID" value="MBE4907835.1"/>
    <property type="molecule type" value="Genomic_DNA"/>
</dbReference>
<evidence type="ECO:0000256" key="1">
    <source>
        <dbReference type="SAM" id="Phobius"/>
    </source>
</evidence>
<feature type="transmembrane region" description="Helical" evidence="1">
    <location>
        <begin position="110"/>
        <end position="128"/>
    </location>
</feature>
<reference evidence="2 3" key="1">
    <citation type="submission" date="2020-10" db="EMBL/GenBank/DDBJ databases">
        <title>Bacillus sp. HD4P25, an endophyte from a halophyte.</title>
        <authorList>
            <person name="Sun J.-Q."/>
        </authorList>
    </citation>
    <scope>NUCLEOTIDE SEQUENCE [LARGE SCALE GENOMIC DNA]</scope>
    <source>
        <strain evidence="2 3">YIM 93174</strain>
    </source>
</reference>
<feature type="transmembrane region" description="Helical" evidence="1">
    <location>
        <begin position="137"/>
        <end position="158"/>
    </location>
</feature>
<dbReference type="InterPro" id="IPR018723">
    <property type="entry name" value="DUF2254_membrane"/>
</dbReference>
<accession>A0ABR9QH70</accession>